<evidence type="ECO:0000256" key="4">
    <source>
        <dbReference type="ARBA" id="ARBA00023125"/>
    </source>
</evidence>
<sequence>MRVDKDNFIAELKRKNPKALDYIIDIYGPLVKGIISKTLCSVEDKGLIEECMSDVFMAIWVNGYKFTGDSSKFKSWIGAITKFKAIDYYRKYGKKENNQLMDEAITDGKSAEDHYLDDIENSRLVSIIESMEEPDKTIFIMKFLLGEKSKSISEALKLSVSNINTRISRGREKIRREYYKEAREGV</sequence>
<dbReference type="InterPro" id="IPR007627">
    <property type="entry name" value="RNA_pol_sigma70_r2"/>
</dbReference>
<dbReference type="PANTHER" id="PTHR43133:SF8">
    <property type="entry name" value="RNA POLYMERASE SIGMA FACTOR HI_1459-RELATED"/>
    <property type="match status" value="1"/>
</dbReference>
<comment type="similarity">
    <text evidence="1">Belongs to the sigma-70 factor family. ECF subfamily.</text>
</comment>
<dbReference type="InterPro" id="IPR039425">
    <property type="entry name" value="RNA_pol_sigma-70-like"/>
</dbReference>
<dbReference type="InterPro" id="IPR036388">
    <property type="entry name" value="WH-like_DNA-bd_sf"/>
</dbReference>
<dbReference type="GO" id="GO:0016987">
    <property type="term" value="F:sigma factor activity"/>
    <property type="evidence" value="ECO:0007669"/>
    <property type="project" value="UniProtKB-KW"/>
</dbReference>
<evidence type="ECO:0000313" key="9">
    <source>
        <dbReference type="Proteomes" id="UP000028542"/>
    </source>
</evidence>
<dbReference type="Pfam" id="PF08281">
    <property type="entry name" value="Sigma70_r4_2"/>
    <property type="match status" value="1"/>
</dbReference>
<dbReference type="GO" id="GO:0006352">
    <property type="term" value="P:DNA-templated transcription initiation"/>
    <property type="evidence" value="ECO:0007669"/>
    <property type="project" value="InterPro"/>
</dbReference>
<gene>
    <name evidence="8" type="ORF">IO99_02090</name>
</gene>
<keyword evidence="4" id="KW-0238">DNA-binding</keyword>
<dbReference type="RefSeq" id="WP_035129610.1">
    <property type="nucleotide sequence ID" value="NZ_JPMD01000002.1"/>
</dbReference>
<evidence type="ECO:0000313" key="8">
    <source>
        <dbReference type="EMBL" id="KEZ88457.1"/>
    </source>
</evidence>
<proteinExistence type="inferred from homology"/>
<dbReference type="PANTHER" id="PTHR43133">
    <property type="entry name" value="RNA POLYMERASE ECF-TYPE SIGMA FACTO"/>
    <property type="match status" value="1"/>
</dbReference>
<dbReference type="AlphaFoldDB" id="A0A084JHM3"/>
<accession>A0A084JHM3</accession>
<evidence type="ECO:0000256" key="1">
    <source>
        <dbReference type="ARBA" id="ARBA00010641"/>
    </source>
</evidence>
<comment type="caution">
    <text evidence="8">The sequence shown here is derived from an EMBL/GenBank/DDBJ whole genome shotgun (WGS) entry which is preliminary data.</text>
</comment>
<dbReference type="Gene3D" id="1.10.1740.10">
    <property type="match status" value="1"/>
</dbReference>
<keyword evidence="5" id="KW-0804">Transcription</keyword>
<keyword evidence="3" id="KW-0731">Sigma factor</keyword>
<dbReference type="InterPro" id="IPR013249">
    <property type="entry name" value="RNA_pol_sigma70_r4_t2"/>
</dbReference>
<dbReference type="GO" id="GO:0003677">
    <property type="term" value="F:DNA binding"/>
    <property type="evidence" value="ECO:0007669"/>
    <property type="project" value="UniProtKB-KW"/>
</dbReference>
<evidence type="ECO:0000259" key="7">
    <source>
        <dbReference type="Pfam" id="PF08281"/>
    </source>
</evidence>
<evidence type="ECO:0000256" key="2">
    <source>
        <dbReference type="ARBA" id="ARBA00023015"/>
    </source>
</evidence>
<keyword evidence="9" id="KW-1185">Reference proteome</keyword>
<dbReference type="NCBIfam" id="TIGR02937">
    <property type="entry name" value="sigma70-ECF"/>
    <property type="match status" value="1"/>
</dbReference>
<evidence type="ECO:0000256" key="5">
    <source>
        <dbReference type="ARBA" id="ARBA00023163"/>
    </source>
</evidence>
<dbReference type="STRING" id="318464.IO99_02090"/>
<dbReference type="InterPro" id="IPR014284">
    <property type="entry name" value="RNA_pol_sigma-70_dom"/>
</dbReference>
<feature type="domain" description="RNA polymerase sigma factor 70 region 4 type 2" evidence="7">
    <location>
        <begin position="124"/>
        <end position="174"/>
    </location>
</feature>
<dbReference type="Pfam" id="PF04542">
    <property type="entry name" value="Sigma70_r2"/>
    <property type="match status" value="1"/>
</dbReference>
<dbReference type="SUPFAM" id="SSF88946">
    <property type="entry name" value="Sigma2 domain of RNA polymerase sigma factors"/>
    <property type="match status" value="1"/>
</dbReference>
<feature type="domain" description="RNA polymerase sigma-70 region 2" evidence="6">
    <location>
        <begin position="24"/>
        <end position="93"/>
    </location>
</feature>
<keyword evidence="2" id="KW-0805">Transcription regulation</keyword>
<dbReference type="eggNOG" id="COG1595">
    <property type="taxonomic scope" value="Bacteria"/>
</dbReference>
<protein>
    <submittedName>
        <fullName evidence="8">Uncharacterized protein</fullName>
    </submittedName>
</protein>
<dbReference type="InterPro" id="IPR013325">
    <property type="entry name" value="RNA_pol_sigma_r2"/>
</dbReference>
<dbReference type="Proteomes" id="UP000028542">
    <property type="component" value="Unassembled WGS sequence"/>
</dbReference>
<dbReference type="SUPFAM" id="SSF88659">
    <property type="entry name" value="Sigma3 and sigma4 domains of RNA polymerase sigma factors"/>
    <property type="match status" value="1"/>
</dbReference>
<name>A0A084JHM3_9CLOT</name>
<dbReference type="Gene3D" id="1.10.10.10">
    <property type="entry name" value="Winged helix-like DNA-binding domain superfamily/Winged helix DNA-binding domain"/>
    <property type="match status" value="1"/>
</dbReference>
<evidence type="ECO:0000256" key="3">
    <source>
        <dbReference type="ARBA" id="ARBA00023082"/>
    </source>
</evidence>
<dbReference type="InterPro" id="IPR013324">
    <property type="entry name" value="RNA_pol_sigma_r3/r4-like"/>
</dbReference>
<organism evidence="8 9">
    <name type="scientific">Clostridium sulfidigenes</name>
    <dbReference type="NCBI Taxonomy" id="318464"/>
    <lineage>
        <taxon>Bacteria</taxon>
        <taxon>Bacillati</taxon>
        <taxon>Bacillota</taxon>
        <taxon>Clostridia</taxon>
        <taxon>Eubacteriales</taxon>
        <taxon>Clostridiaceae</taxon>
        <taxon>Clostridium</taxon>
    </lineage>
</organism>
<evidence type="ECO:0000259" key="6">
    <source>
        <dbReference type="Pfam" id="PF04542"/>
    </source>
</evidence>
<dbReference type="EMBL" id="JPMD01000002">
    <property type="protein sequence ID" value="KEZ88457.1"/>
    <property type="molecule type" value="Genomic_DNA"/>
</dbReference>
<reference evidence="8 9" key="1">
    <citation type="submission" date="2014-07" db="EMBL/GenBank/DDBJ databases">
        <title>Draft genome of Clostridium sulfidigenes 113A isolated from sediments associated with methane hydrate from Krishna Godavari basin.</title>
        <authorList>
            <person name="Honkalas V.S."/>
            <person name="Dabir A.P."/>
            <person name="Arora P."/>
            <person name="Dhakephalkar P.K."/>
        </authorList>
    </citation>
    <scope>NUCLEOTIDE SEQUENCE [LARGE SCALE GENOMIC DNA]</scope>
    <source>
        <strain evidence="8 9">113A</strain>
    </source>
</reference>